<dbReference type="InterPro" id="IPR032523">
    <property type="entry name" value="CcmF_C"/>
</dbReference>
<dbReference type="GO" id="GO:0020037">
    <property type="term" value="F:heme binding"/>
    <property type="evidence" value="ECO:0007669"/>
    <property type="project" value="InterPro"/>
</dbReference>
<evidence type="ECO:0000256" key="3">
    <source>
        <dbReference type="ARBA" id="ARBA00022475"/>
    </source>
</evidence>
<feature type="transmembrane region" description="Helical" evidence="10">
    <location>
        <begin position="273"/>
        <end position="292"/>
    </location>
</feature>
<comment type="function">
    <text evidence="9">Required for the biogenesis of c-type cytochromes. Possible subunit of a heme lyase.</text>
</comment>
<feature type="transmembrane region" description="Helical" evidence="10">
    <location>
        <begin position="47"/>
        <end position="72"/>
    </location>
</feature>
<dbReference type="Pfam" id="PF16327">
    <property type="entry name" value="CcmF_C"/>
    <property type="match status" value="1"/>
</dbReference>
<feature type="transmembrane region" description="Helical" evidence="10">
    <location>
        <begin position="425"/>
        <end position="443"/>
    </location>
</feature>
<evidence type="ECO:0000256" key="10">
    <source>
        <dbReference type="SAM" id="Phobius"/>
    </source>
</evidence>
<evidence type="ECO:0000313" key="13">
    <source>
        <dbReference type="EMBL" id="BAO43469.1"/>
    </source>
</evidence>
<dbReference type="EMBL" id="AP012273">
    <property type="protein sequence ID" value="BAO43469.1"/>
    <property type="molecule type" value="Genomic_DNA"/>
</dbReference>
<dbReference type="PRINTS" id="PR01411">
    <property type="entry name" value="CCMFBIOGNSIS"/>
</dbReference>
<feature type="transmembrane region" description="Helical" evidence="10">
    <location>
        <begin position="352"/>
        <end position="374"/>
    </location>
</feature>
<keyword evidence="4" id="KW-0997">Cell inner membrane</keyword>
<evidence type="ECO:0000313" key="14">
    <source>
        <dbReference type="Proteomes" id="UP000031631"/>
    </source>
</evidence>
<sequence>MIPEIGHFALILALVVALVQAILPLAGAQKGIASWVAIAKPAARLQFLFLAVSFGCLTWSFMQSDFSVLYVASNSNTALPDIYKISGVWGAHEGSLLLWALILSLWTTGVTLFGRSIPPVMMARVLGILGLVSIGFLAFMLFTSNPFDRLMPPAPEGRDLNPLLQDPGLAIHPPMLYMGYVGFAIPFAFALAAMLGGRLDAAWARWSRPWTQIAWVFLTLGIALGSWWAYYELGWGGWWFWDPVENASFMPWLVGTALMHSLAVTEKRGAFKAWTVLLAIFAFSLSLLGTFLVRSGVLTSVHAFASDPSRGLFILFFLVAVVGGSLTLYALRASSIRSYVRFDLVSRETALLLNNVILVVTCAAILLGTLYPLLMDALGVGKISVGPPYFNIVFIPLTVPLVVLMGVGTLARWKKDSFSNIWPKIRVALVASLVFGVLFPMVVMQQFSWQAALGMTLAFWVFFTTLKTLKEQSRGRGLGGLSLSQWGMTFGHTGIAVFIVGITLTSLYSTEKDLRLELGETLEMGGYEFTFKGATHLKGPNYEGDRGEVVITREGERITVLYPEKRNYRSGMPMTEAGIDAGLTRDLFVAMGEPLGDKGAWSVRIYHKPYVRWIWLGAIIMALGGIFSASDRRYRVLARRAALANKAGVTV</sequence>
<dbReference type="Proteomes" id="UP000031631">
    <property type="component" value="Chromosome"/>
</dbReference>
<evidence type="ECO:0000256" key="6">
    <source>
        <dbReference type="ARBA" id="ARBA00022748"/>
    </source>
</evidence>
<dbReference type="NCBIfam" id="TIGR00353">
    <property type="entry name" value="nrfE"/>
    <property type="match status" value="1"/>
</dbReference>
<reference evidence="13 14" key="1">
    <citation type="journal article" date="2014" name="PLoS ONE">
        <title>Physiological and genomic features of a novel sulfur-oxidizing gammaproteobacterium belonging to a previously uncultivated symbiotic lineage isolated from a hydrothermal vent.</title>
        <authorList>
            <person name="Nunoura T."/>
            <person name="Takaki Y."/>
            <person name="Kazama H."/>
            <person name="Kakuta J."/>
            <person name="Shimamura S."/>
            <person name="Makita H."/>
            <person name="Hirai M."/>
            <person name="Miyazaki M."/>
            <person name="Takai K."/>
        </authorList>
    </citation>
    <scope>NUCLEOTIDE SEQUENCE [LARGE SCALE GENOMIC DNA]</scope>
    <source>
        <strain evidence="13 14">Hiromi1</strain>
    </source>
</reference>
<feature type="transmembrane region" description="Helical" evidence="10">
    <location>
        <begin position="610"/>
        <end position="630"/>
    </location>
</feature>
<dbReference type="InterPro" id="IPR003568">
    <property type="entry name" value="Cyt_c_biogenesis_CcmF"/>
</dbReference>
<evidence type="ECO:0000256" key="4">
    <source>
        <dbReference type="ARBA" id="ARBA00022519"/>
    </source>
</evidence>
<feature type="transmembrane region" description="Helical" evidence="10">
    <location>
        <begin position="177"/>
        <end position="197"/>
    </location>
</feature>
<feature type="transmembrane region" description="Helical" evidence="10">
    <location>
        <begin position="96"/>
        <end position="113"/>
    </location>
</feature>
<dbReference type="PANTHER" id="PTHR43653">
    <property type="entry name" value="CYTOCHROME C ASSEMBLY PROTEIN-RELATED"/>
    <property type="match status" value="1"/>
</dbReference>
<feature type="transmembrane region" description="Helical" evidence="10">
    <location>
        <begin position="209"/>
        <end position="229"/>
    </location>
</feature>
<evidence type="ECO:0000256" key="8">
    <source>
        <dbReference type="ARBA" id="ARBA00023136"/>
    </source>
</evidence>
<organism evidence="13 14">
    <name type="scientific">Thiolapillus brandeum</name>
    <dbReference type="NCBI Taxonomy" id="1076588"/>
    <lineage>
        <taxon>Bacteria</taxon>
        <taxon>Pseudomonadati</taxon>
        <taxon>Pseudomonadota</taxon>
        <taxon>Gammaproteobacteria</taxon>
        <taxon>Chromatiales</taxon>
        <taxon>Sedimenticolaceae</taxon>
        <taxon>Thiolapillus</taxon>
    </lineage>
</organism>
<dbReference type="RefSeq" id="WP_041065177.1">
    <property type="nucleotide sequence ID" value="NZ_AP012273.1"/>
</dbReference>
<name>A0A7U6GH50_9GAMM</name>
<feature type="transmembrane region" description="Helical" evidence="10">
    <location>
        <begin position="6"/>
        <end position="26"/>
    </location>
</feature>
<feature type="transmembrane region" description="Helical" evidence="10">
    <location>
        <begin position="312"/>
        <end position="331"/>
    </location>
</feature>
<dbReference type="AlphaFoldDB" id="A0A7U6GH50"/>
<comment type="similarity">
    <text evidence="2">Belongs to the CcmF/CycK/Ccl1/NrfE/CcsA family.</text>
</comment>
<dbReference type="GO" id="GO:0015232">
    <property type="term" value="F:heme transmembrane transporter activity"/>
    <property type="evidence" value="ECO:0007669"/>
    <property type="project" value="InterPro"/>
</dbReference>
<feature type="transmembrane region" description="Helical" evidence="10">
    <location>
        <begin position="389"/>
        <end position="413"/>
    </location>
</feature>
<evidence type="ECO:0000256" key="7">
    <source>
        <dbReference type="ARBA" id="ARBA00022989"/>
    </source>
</evidence>
<dbReference type="InterPro" id="IPR003567">
    <property type="entry name" value="Cyt_c_biogenesis"/>
</dbReference>
<keyword evidence="14" id="KW-1185">Reference proteome</keyword>
<feature type="transmembrane region" description="Helical" evidence="10">
    <location>
        <begin position="249"/>
        <end position="266"/>
    </location>
</feature>
<evidence type="ECO:0000259" key="11">
    <source>
        <dbReference type="Pfam" id="PF01578"/>
    </source>
</evidence>
<dbReference type="InterPro" id="IPR002541">
    <property type="entry name" value="Cyt_c_assembly"/>
</dbReference>
<evidence type="ECO:0000256" key="1">
    <source>
        <dbReference type="ARBA" id="ARBA00004429"/>
    </source>
</evidence>
<keyword evidence="7 10" id="KW-1133">Transmembrane helix</keyword>
<feature type="transmembrane region" description="Helical" evidence="10">
    <location>
        <begin position="490"/>
        <end position="508"/>
    </location>
</feature>
<evidence type="ECO:0000256" key="9">
    <source>
        <dbReference type="ARBA" id="ARBA00037230"/>
    </source>
</evidence>
<keyword evidence="3" id="KW-1003">Cell membrane</keyword>
<gene>
    <name evidence="13" type="ORF">TBH_C0524</name>
</gene>
<keyword evidence="6" id="KW-0201">Cytochrome c-type biogenesis</keyword>
<dbReference type="Pfam" id="PF01578">
    <property type="entry name" value="Cytochrom_C_asm"/>
    <property type="match status" value="1"/>
</dbReference>
<comment type="subcellular location">
    <subcellularLocation>
        <location evidence="1">Cell inner membrane</location>
        <topology evidence="1">Multi-pass membrane protein</topology>
    </subcellularLocation>
</comment>
<dbReference type="NCBIfam" id="NF007691">
    <property type="entry name" value="PRK10369.1"/>
    <property type="match status" value="1"/>
</dbReference>
<dbReference type="GO" id="GO:0005886">
    <property type="term" value="C:plasma membrane"/>
    <property type="evidence" value="ECO:0007669"/>
    <property type="project" value="UniProtKB-SubCell"/>
</dbReference>
<keyword evidence="5 10" id="KW-0812">Transmembrane</keyword>
<accession>A0A7U6GH50</accession>
<feature type="transmembrane region" description="Helical" evidence="10">
    <location>
        <begin position="125"/>
        <end position="143"/>
    </location>
</feature>
<dbReference type="KEGG" id="tbn:TBH_C0524"/>
<protein>
    <submittedName>
        <fullName evidence="13">Cytochrome c-type biogenesis protein CcmF</fullName>
    </submittedName>
</protein>
<evidence type="ECO:0000256" key="5">
    <source>
        <dbReference type="ARBA" id="ARBA00022692"/>
    </source>
</evidence>
<proteinExistence type="inferred from homology"/>
<dbReference type="PANTHER" id="PTHR43653:SF1">
    <property type="entry name" value="CYTOCHROME C-TYPE BIOGENESIS PROTEIN CCMF"/>
    <property type="match status" value="1"/>
</dbReference>
<keyword evidence="8 10" id="KW-0472">Membrane</keyword>
<feature type="domain" description="Cytochrome c assembly protein" evidence="11">
    <location>
        <begin position="89"/>
        <end position="295"/>
    </location>
</feature>
<evidence type="ECO:0000256" key="2">
    <source>
        <dbReference type="ARBA" id="ARBA00009186"/>
    </source>
</evidence>
<feature type="transmembrane region" description="Helical" evidence="10">
    <location>
        <begin position="449"/>
        <end position="469"/>
    </location>
</feature>
<dbReference type="GO" id="GO:0017004">
    <property type="term" value="P:cytochrome complex assembly"/>
    <property type="evidence" value="ECO:0007669"/>
    <property type="project" value="UniProtKB-KW"/>
</dbReference>
<evidence type="ECO:0000259" key="12">
    <source>
        <dbReference type="Pfam" id="PF16327"/>
    </source>
</evidence>
<feature type="domain" description="Cytochrome c-type biogenesis protein CcmF C-terminal" evidence="12">
    <location>
        <begin position="315"/>
        <end position="632"/>
    </location>
</feature>
<dbReference type="OrthoDB" id="9761451at2"/>
<dbReference type="PRINTS" id="PR01410">
    <property type="entry name" value="CCBIOGENESIS"/>
</dbReference>